<gene>
    <name evidence="2" type="ORF">SAMEA4412665_00410</name>
</gene>
<evidence type="ECO:0000313" key="3">
    <source>
        <dbReference type="Proteomes" id="UP000215332"/>
    </source>
</evidence>
<dbReference type="Pfam" id="PF07373">
    <property type="entry name" value="CAMP_factor"/>
    <property type="match status" value="1"/>
</dbReference>
<feature type="chain" id="PRO_5011317715" evidence="1">
    <location>
        <begin position="26"/>
        <end position="273"/>
    </location>
</feature>
<dbReference type="eggNOG" id="COG5492">
    <property type="taxonomic scope" value="Bacteria"/>
</dbReference>
<evidence type="ECO:0000313" key="2">
    <source>
        <dbReference type="EMBL" id="SNV30432.1"/>
    </source>
</evidence>
<feature type="signal peptide" evidence="1">
    <location>
        <begin position="1"/>
        <end position="25"/>
    </location>
</feature>
<dbReference type="EMBL" id="LT906441">
    <property type="protein sequence ID" value="SNV30432.1"/>
    <property type="molecule type" value="Genomic_DNA"/>
</dbReference>
<evidence type="ECO:0000256" key="1">
    <source>
        <dbReference type="SAM" id="SignalP"/>
    </source>
</evidence>
<dbReference type="KEGG" id="cgrn:4412665_00410"/>
<sequence>MKLKYMAAPLVAGALLVPVTLPAQAAADPAPLIRTAPVSSSDADHAKSIIKDLDGQADKLGDLLKFLPAGEYKDQVVDLLHTVFNLRRAAQKIATGKVPFYKLDTLSARVQLVTTIGQTIHDSVNNFQTKPRQANVTMGLEITKAVVILVDPMTTKDEITAEIAAVKDRYKAGLAMPDLKDTDPATIYTKSHLNKAIWQVRHNRAKNLAGKKDRAVIKELNKEIAKAVGVWFRAKSTVGDCKAAEAELNDAYQKALAAPDKEKKAPAQDKKAA</sequence>
<name>A0A239W7T1_9ACTN</name>
<proteinExistence type="predicted"/>
<protein>
    <submittedName>
        <fullName evidence="2">cAMP factor</fullName>
    </submittedName>
</protein>
<dbReference type="InterPro" id="IPR010860">
    <property type="entry name" value="CAMP_factor"/>
</dbReference>
<keyword evidence="1" id="KW-0732">Signal</keyword>
<organism evidence="2 3">
    <name type="scientific">Cutibacterium granulosum</name>
    <dbReference type="NCBI Taxonomy" id="33011"/>
    <lineage>
        <taxon>Bacteria</taxon>
        <taxon>Bacillati</taxon>
        <taxon>Actinomycetota</taxon>
        <taxon>Actinomycetes</taxon>
        <taxon>Propionibacteriales</taxon>
        <taxon>Propionibacteriaceae</taxon>
        <taxon>Cutibacterium</taxon>
    </lineage>
</organism>
<dbReference type="AlphaFoldDB" id="A0A239W7T1"/>
<reference evidence="2 3" key="1">
    <citation type="submission" date="2017-06" db="EMBL/GenBank/DDBJ databases">
        <authorList>
            <consortium name="Pathogen Informatics"/>
        </authorList>
    </citation>
    <scope>NUCLEOTIDE SEQUENCE [LARGE SCALE GENOMIC DNA]</scope>
    <source>
        <strain evidence="2 3">NCTC11865</strain>
    </source>
</reference>
<accession>A0A239W7T1</accession>
<dbReference type="Proteomes" id="UP000215332">
    <property type="component" value="Chromosome 1"/>
</dbReference>
<dbReference type="RefSeq" id="WP_065860847.1">
    <property type="nucleotide sequence ID" value="NZ_LT906441.1"/>
</dbReference>